<protein>
    <submittedName>
        <fullName evidence="6">RNA methyltransferase</fullName>
    </submittedName>
</protein>
<dbReference type="CDD" id="cd18093">
    <property type="entry name" value="SpoU-like_TrmJ"/>
    <property type="match status" value="1"/>
</dbReference>
<organism evidence="6 7">
    <name type="scientific">Bordetella genomosp. 1</name>
    <dbReference type="NCBI Taxonomy" id="1395607"/>
    <lineage>
        <taxon>Bacteria</taxon>
        <taxon>Pseudomonadati</taxon>
        <taxon>Pseudomonadota</taxon>
        <taxon>Betaproteobacteria</taxon>
        <taxon>Burkholderiales</taxon>
        <taxon>Alcaligenaceae</taxon>
        <taxon>Bordetella</taxon>
    </lineage>
</organism>
<dbReference type="InterPro" id="IPR004384">
    <property type="entry name" value="RNA_MeTrfase_TrmJ/LasT"/>
</dbReference>
<dbReference type="SUPFAM" id="SSF75217">
    <property type="entry name" value="alpha/beta knot"/>
    <property type="match status" value="1"/>
</dbReference>
<name>A0A261S6M3_9BORD</name>
<accession>A0A261S6M3</accession>
<sequence>MTQGFSRVRFIMVQPSHPGNVGSAARAIKTMGFADLVLVEPKLPDMTAHPDAIALASGASDVLEQARIYATLEEALAPVTLAFALTARVRDLGPPPCDIREAATLARAHLDETADGVVAIVLGTERAGLTNAQIGLCHRICHIPANPEYSSLNVAQALQLAAWEVRYALLAASGAPMLPASTAQQPDPGAEPASGAAVHALLAHWEEALVAVEFLDPAHPKKLVPRMRHLFGKSALTKDEVDMLRGVCTAMIGTARRATPRGK</sequence>
<dbReference type="InterPro" id="IPR001537">
    <property type="entry name" value="SpoU_MeTrfase"/>
</dbReference>
<comment type="caution">
    <text evidence="6">The sequence shown here is derived from an EMBL/GenBank/DDBJ whole genome shotgun (WGS) entry which is preliminary data.</text>
</comment>
<dbReference type="EMBL" id="NEVL01000004">
    <property type="protein sequence ID" value="OZI33008.1"/>
    <property type="molecule type" value="Genomic_DNA"/>
</dbReference>
<evidence type="ECO:0000259" key="5">
    <source>
        <dbReference type="Pfam" id="PF00588"/>
    </source>
</evidence>
<keyword evidence="2 6" id="KW-0489">Methyltransferase</keyword>
<dbReference type="PANTHER" id="PTHR42786">
    <property type="entry name" value="TRNA/RRNA METHYLTRANSFERASE"/>
    <property type="match status" value="1"/>
</dbReference>
<dbReference type="OrthoDB" id="9806346at2"/>
<dbReference type="GO" id="GO:0003723">
    <property type="term" value="F:RNA binding"/>
    <property type="evidence" value="ECO:0007669"/>
    <property type="project" value="InterPro"/>
</dbReference>
<proteinExistence type="inferred from homology"/>
<gene>
    <name evidence="6" type="ORF">CEG14_19295</name>
</gene>
<comment type="similarity">
    <text evidence="1">Belongs to the class IV-like SAM-binding methyltransferase superfamily. RNA methyltransferase TrmH family.</text>
</comment>
<feature type="domain" description="tRNA/rRNA methyltransferase SpoU type" evidence="5">
    <location>
        <begin position="8"/>
        <end position="162"/>
    </location>
</feature>
<evidence type="ECO:0000313" key="6">
    <source>
        <dbReference type="EMBL" id="OZI33008.1"/>
    </source>
</evidence>
<evidence type="ECO:0000256" key="3">
    <source>
        <dbReference type="ARBA" id="ARBA00022679"/>
    </source>
</evidence>
<evidence type="ECO:0000256" key="2">
    <source>
        <dbReference type="ARBA" id="ARBA00022603"/>
    </source>
</evidence>
<dbReference type="Gene3D" id="3.40.1280.10">
    <property type="match status" value="1"/>
</dbReference>
<dbReference type="GO" id="GO:0008173">
    <property type="term" value="F:RNA methyltransferase activity"/>
    <property type="evidence" value="ECO:0007669"/>
    <property type="project" value="InterPro"/>
</dbReference>
<reference evidence="6 7" key="1">
    <citation type="submission" date="2017-05" db="EMBL/GenBank/DDBJ databases">
        <title>Complete and WGS of Bordetella genogroups.</title>
        <authorList>
            <person name="Spilker T."/>
            <person name="LiPuma J."/>
        </authorList>
    </citation>
    <scope>NUCLEOTIDE SEQUENCE [LARGE SCALE GENOMIC DNA]</scope>
    <source>
        <strain evidence="6 7">AU17610</strain>
    </source>
</reference>
<dbReference type="GO" id="GO:0002128">
    <property type="term" value="P:tRNA nucleoside ribose methylation"/>
    <property type="evidence" value="ECO:0007669"/>
    <property type="project" value="TreeGrafter"/>
</dbReference>
<dbReference type="PANTHER" id="PTHR42786:SF2">
    <property type="entry name" value="TRNA (CYTIDINE_URIDINE-2'-O-)-METHYLTRANSFERASE TRMJ"/>
    <property type="match status" value="1"/>
</dbReference>
<keyword evidence="3 6" id="KW-0808">Transferase</keyword>
<dbReference type="InterPro" id="IPR029026">
    <property type="entry name" value="tRNA_m1G_MTases_N"/>
</dbReference>
<dbReference type="Proteomes" id="UP000217005">
    <property type="component" value="Unassembled WGS sequence"/>
</dbReference>
<evidence type="ECO:0000256" key="1">
    <source>
        <dbReference type="ARBA" id="ARBA00007228"/>
    </source>
</evidence>
<dbReference type="Pfam" id="PF00588">
    <property type="entry name" value="SpoU_methylase"/>
    <property type="match status" value="1"/>
</dbReference>
<evidence type="ECO:0000313" key="7">
    <source>
        <dbReference type="Proteomes" id="UP000217005"/>
    </source>
</evidence>
<dbReference type="InterPro" id="IPR029028">
    <property type="entry name" value="Alpha/beta_knot_MTases"/>
</dbReference>
<evidence type="ECO:0000256" key="4">
    <source>
        <dbReference type="ARBA" id="ARBA00022691"/>
    </source>
</evidence>
<dbReference type="Gene3D" id="1.10.8.590">
    <property type="match status" value="1"/>
</dbReference>
<dbReference type="RefSeq" id="WP_094828003.1">
    <property type="nucleotide sequence ID" value="NZ_NEVL01000004.1"/>
</dbReference>
<dbReference type="GO" id="GO:0005829">
    <property type="term" value="C:cytosol"/>
    <property type="evidence" value="ECO:0007669"/>
    <property type="project" value="TreeGrafter"/>
</dbReference>
<keyword evidence="4" id="KW-0949">S-adenosyl-L-methionine</keyword>
<dbReference type="PIRSF" id="PIRSF004808">
    <property type="entry name" value="LasT"/>
    <property type="match status" value="1"/>
</dbReference>
<dbReference type="AlphaFoldDB" id="A0A261S6M3"/>